<dbReference type="EMBL" id="JADCUA010000030">
    <property type="protein sequence ID" value="KAH9830644.1"/>
    <property type="molecule type" value="Genomic_DNA"/>
</dbReference>
<organism evidence="1 2">
    <name type="scientific">Rhodofomes roseus</name>
    <dbReference type="NCBI Taxonomy" id="34475"/>
    <lineage>
        <taxon>Eukaryota</taxon>
        <taxon>Fungi</taxon>
        <taxon>Dikarya</taxon>
        <taxon>Basidiomycota</taxon>
        <taxon>Agaricomycotina</taxon>
        <taxon>Agaricomycetes</taxon>
        <taxon>Polyporales</taxon>
        <taxon>Rhodofomes</taxon>
    </lineage>
</organism>
<dbReference type="RefSeq" id="XP_047773939.1">
    <property type="nucleotide sequence ID" value="XM_047928572.1"/>
</dbReference>
<proteinExistence type="predicted"/>
<comment type="caution">
    <text evidence="1">The sequence shown here is derived from an EMBL/GenBank/DDBJ whole genome shotgun (WGS) entry which is preliminary data.</text>
</comment>
<dbReference type="GeneID" id="72009304"/>
<dbReference type="Proteomes" id="UP000814176">
    <property type="component" value="Unassembled WGS sequence"/>
</dbReference>
<evidence type="ECO:0000313" key="2">
    <source>
        <dbReference type="Proteomes" id="UP000814176"/>
    </source>
</evidence>
<name>A0ABQ8K1T8_9APHY</name>
<evidence type="ECO:0000313" key="1">
    <source>
        <dbReference type="EMBL" id="KAH9830644.1"/>
    </source>
</evidence>
<protein>
    <submittedName>
        <fullName evidence="1">Uncharacterized protein</fullName>
    </submittedName>
</protein>
<gene>
    <name evidence="1" type="ORF">C8Q71DRAFT_886027</name>
</gene>
<sequence>MTLHRVTPRSWTIQKTLFTVLSDITSTELERLDLDIHLNGPEPPFREEIEETLEGANTPEPTSTFHAILSRSVFDELPVAVESDPGVRITMFFYTAVDEPPAADSALKSHVVALFAPWLNRGVLRIKFRPDPDGEWEVTGAQRKAPTVDSENKTRADALVLEGRPTEAGANEYGGST</sequence>
<reference evidence="1 2" key="1">
    <citation type="journal article" date="2021" name="Environ. Microbiol.">
        <title>Gene family expansions and transcriptome signatures uncover fungal adaptations to wood decay.</title>
        <authorList>
            <person name="Hage H."/>
            <person name="Miyauchi S."/>
            <person name="Viragh M."/>
            <person name="Drula E."/>
            <person name="Min B."/>
            <person name="Chaduli D."/>
            <person name="Navarro D."/>
            <person name="Favel A."/>
            <person name="Norest M."/>
            <person name="Lesage-Meessen L."/>
            <person name="Balint B."/>
            <person name="Merenyi Z."/>
            <person name="de Eugenio L."/>
            <person name="Morin E."/>
            <person name="Martinez A.T."/>
            <person name="Baldrian P."/>
            <person name="Stursova M."/>
            <person name="Martinez M.J."/>
            <person name="Novotny C."/>
            <person name="Magnuson J.K."/>
            <person name="Spatafora J.W."/>
            <person name="Maurice S."/>
            <person name="Pangilinan J."/>
            <person name="Andreopoulos W."/>
            <person name="LaButti K."/>
            <person name="Hundley H."/>
            <person name="Na H."/>
            <person name="Kuo A."/>
            <person name="Barry K."/>
            <person name="Lipzen A."/>
            <person name="Henrissat B."/>
            <person name="Riley R."/>
            <person name="Ahrendt S."/>
            <person name="Nagy L.G."/>
            <person name="Grigoriev I.V."/>
            <person name="Martin F."/>
            <person name="Rosso M.N."/>
        </authorList>
    </citation>
    <scope>NUCLEOTIDE SEQUENCE [LARGE SCALE GENOMIC DNA]</scope>
    <source>
        <strain evidence="1 2">CIRM-BRFM 1785</strain>
    </source>
</reference>
<accession>A0ABQ8K1T8</accession>
<keyword evidence="2" id="KW-1185">Reference proteome</keyword>